<reference evidence="1 2" key="1">
    <citation type="submission" date="2015-08" db="EMBL/GenBank/DDBJ databases">
        <title>Complete genome sequence of Sulfurifustis variabilis.</title>
        <authorList>
            <person name="Miura A."/>
            <person name="Kojima H."/>
            <person name="Fukui M."/>
        </authorList>
    </citation>
    <scope>NUCLEOTIDE SEQUENCE [LARGE SCALE GENOMIC DNA]</scope>
    <source>
        <strain evidence="2">skN76</strain>
    </source>
</reference>
<accession>A0A1B4V714</accession>
<dbReference type="AlphaFoldDB" id="A0A1B4V714"/>
<dbReference type="Gene3D" id="3.30.450.30">
    <property type="entry name" value="Dynein light chain 2a, cytoplasmic"/>
    <property type="match status" value="1"/>
</dbReference>
<evidence type="ECO:0000313" key="1">
    <source>
        <dbReference type="EMBL" id="BAU48382.1"/>
    </source>
</evidence>
<dbReference type="EMBL" id="AP014936">
    <property type="protein sequence ID" value="BAU48382.1"/>
    <property type="molecule type" value="Genomic_DNA"/>
</dbReference>
<protein>
    <submittedName>
        <fullName evidence="1">Peptidase M23</fullName>
    </submittedName>
</protein>
<gene>
    <name evidence="1" type="ORF">SVA_1828</name>
</gene>
<proteinExistence type="predicted"/>
<sequence>MTDSAGPRTTAASVRGAVRAFVIPTAAGAWYALSAGARDPRRAVLRHLLRDGARRAPSVEELCAWTGRADSREARVVLFQMQRAGWLIGDVAPLPERNEPPGDRLPALLEALSDRRQALLVDESGLCVAAAGMDEATAQRVAGLAQVLHGLCRTLVSEDEKAVGVFQLTMGAEPSPGWTLCALDVGCSRLLLGTCGNVYRESDAIVELAALLLRRYE</sequence>
<name>A0A1B4V714_9GAMM</name>
<dbReference type="KEGG" id="sva:SVA_1828"/>
<keyword evidence="2" id="KW-1185">Reference proteome</keyword>
<organism evidence="1 2">
    <name type="scientific">Sulfurifustis variabilis</name>
    <dbReference type="NCBI Taxonomy" id="1675686"/>
    <lineage>
        <taxon>Bacteria</taxon>
        <taxon>Pseudomonadati</taxon>
        <taxon>Pseudomonadota</taxon>
        <taxon>Gammaproteobacteria</taxon>
        <taxon>Acidiferrobacterales</taxon>
        <taxon>Acidiferrobacteraceae</taxon>
        <taxon>Sulfurifustis</taxon>
    </lineage>
</organism>
<dbReference type="SUPFAM" id="SSF103196">
    <property type="entry name" value="Roadblock/LC7 domain"/>
    <property type="match status" value="1"/>
</dbReference>
<evidence type="ECO:0000313" key="2">
    <source>
        <dbReference type="Proteomes" id="UP000218899"/>
    </source>
</evidence>
<dbReference type="Proteomes" id="UP000218899">
    <property type="component" value="Chromosome"/>
</dbReference>